<accession>A0ABQ5RZ72</accession>
<feature type="region of interest" description="Disordered" evidence="1">
    <location>
        <begin position="670"/>
        <end position="698"/>
    </location>
</feature>
<protein>
    <recommendedName>
        <fullName evidence="2">F-box domain-containing protein</fullName>
    </recommendedName>
</protein>
<feature type="compositionally biased region" description="Low complexity" evidence="1">
    <location>
        <begin position="688"/>
        <end position="698"/>
    </location>
</feature>
<evidence type="ECO:0000256" key="1">
    <source>
        <dbReference type="SAM" id="MobiDB-lite"/>
    </source>
</evidence>
<dbReference type="InterPro" id="IPR001810">
    <property type="entry name" value="F-box_dom"/>
</dbReference>
<evidence type="ECO:0000313" key="4">
    <source>
        <dbReference type="Proteomes" id="UP001165090"/>
    </source>
</evidence>
<feature type="compositionally biased region" description="Low complexity" evidence="1">
    <location>
        <begin position="442"/>
        <end position="454"/>
    </location>
</feature>
<dbReference type="Pfam" id="PF12937">
    <property type="entry name" value="F-box-like"/>
    <property type="match status" value="1"/>
</dbReference>
<dbReference type="InterPro" id="IPR036047">
    <property type="entry name" value="F-box-like_dom_sf"/>
</dbReference>
<feature type="compositionally biased region" description="Basic and acidic residues" evidence="1">
    <location>
        <begin position="13"/>
        <end position="26"/>
    </location>
</feature>
<dbReference type="EMBL" id="BSDZ01000013">
    <property type="protein sequence ID" value="GLI62711.1"/>
    <property type="molecule type" value="Genomic_DNA"/>
</dbReference>
<dbReference type="SUPFAM" id="SSF81383">
    <property type="entry name" value="F-box domain"/>
    <property type="match status" value="1"/>
</dbReference>
<feature type="region of interest" description="Disordered" evidence="1">
    <location>
        <begin position="1"/>
        <end position="35"/>
    </location>
</feature>
<dbReference type="Proteomes" id="UP001165090">
    <property type="component" value="Unassembled WGS sequence"/>
</dbReference>
<evidence type="ECO:0000259" key="2">
    <source>
        <dbReference type="Pfam" id="PF12937"/>
    </source>
</evidence>
<feature type="region of interest" description="Disordered" evidence="1">
    <location>
        <begin position="186"/>
        <end position="215"/>
    </location>
</feature>
<sequence length="711" mass="75320">MESSLPISPRSARSPERAQRENRTGDTGDFCDSKLPNGQMDILINKLPNSLRLSAGSEQIDSPERCMLRRVKHNKNGNVISGRTLLTASRLKGLTIGQCAAAASLPFAYLPVEGHSSILSENHAVIYHVLRNLGDPMEVARAATVSRLWCDVASVPSLWTALLECEHRAASLPSIMVVPQGANADRMPSACDMSSGTSHRGTLQSPLQPPSRPPHCSKLQQLHPLLPKYLLQPAWDVMNSPVDQLGRWMGIRRLKRGASRLGRVRGSWAAYEPVTSRLVVLDQKEQKVTFVDLDLDSDQEGHIGDDCECGCGHGGGDCAHRHHERAVGSRAAAVKGGGDADAIGCSTAGASGAEMDRPYGSRSSCVGNGDGDSRSAGLDDDAPVVRRRPHDDLLKPEAPSLRIVMPGPLMAAVLQVPVPEPNPDGAAAALVQLPGAMMLGGEQRQQPQQQQQEQYAAGVGPAPLDVPEQQQPNNGPEVLSEEERHKLQVWDASRTAVAYTLPRVEGCGRGPVFALAADDLFLAAAYSGEVLVWELRRHAGKAVRGGGGGEGRAAAPHCTSSAPSLIALIKPTLATAVRSMALSCRHGVLAMRSWDGVELREIQGGRWLNCIPDRRNTALLAAGDVLFVASSSPSFLGNSFLEFEIEVLAIDLLAVMAAVAAADVGRDGTGAGAAADAPQGRMDGSTDSSASRRNGAAARSEIAISPLVVRT</sequence>
<evidence type="ECO:0000313" key="3">
    <source>
        <dbReference type="EMBL" id="GLI62711.1"/>
    </source>
</evidence>
<feature type="non-terminal residue" evidence="3">
    <location>
        <position position="711"/>
    </location>
</feature>
<feature type="region of interest" description="Disordered" evidence="1">
    <location>
        <begin position="351"/>
        <end position="393"/>
    </location>
</feature>
<reference evidence="3 4" key="1">
    <citation type="journal article" date="2023" name="IScience">
        <title>Expanded male sex-determining region conserved during the evolution of homothallism in the green alga Volvox.</title>
        <authorList>
            <person name="Yamamoto K."/>
            <person name="Matsuzaki R."/>
            <person name="Mahakham W."/>
            <person name="Heman W."/>
            <person name="Sekimoto H."/>
            <person name="Kawachi M."/>
            <person name="Minakuchi Y."/>
            <person name="Toyoda A."/>
            <person name="Nozaki H."/>
        </authorList>
    </citation>
    <scope>NUCLEOTIDE SEQUENCE [LARGE SCALE GENOMIC DNA]</scope>
    <source>
        <strain evidence="3 4">NIES-4468</strain>
    </source>
</reference>
<feature type="compositionally biased region" description="Polar residues" evidence="1">
    <location>
        <begin position="192"/>
        <end position="202"/>
    </location>
</feature>
<keyword evidence="4" id="KW-1185">Reference proteome</keyword>
<gene>
    <name evidence="3" type="ORF">VaNZ11_005432</name>
</gene>
<organism evidence="3 4">
    <name type="scientific">Volvox africanus</name>
    <dbReference type="NCBI Taxonomy" id="51714"/>
    <lineage>
        <taxon>Eukaryota</taxon>
        <taxon>Viridiplantae</taxon>
        <taxon>Chlorophyta</taxon>
        <taxon>core chlorophytes</taxon>
        <taxon>Chlorophyceae</taxon>
        <taxon>CS clade</taxon>
        <taxon>Chlamydomonadales</taxon>
        <taxon>Volvocaceae</taxon>
        <taxon>Volvox</taxon>
    </lineage>
</organism>
<feature type="region of interest" description="Disordered" evidence="1">
    <location>
        <begin position="440"/>
        <end position="478"/>
    </location>
</feature>
<proteinExistence type="predicted"/>
<name>A0ABQ5RZ72_9CHLO</name>
<comment type="caution">
    <text evidence="3">The sequence shown here is derived from an EMBL/GenBank/DDBJ whole genome shotgun (WGS) entry which is preliminary data.</text>
</comment>
<feature type="domain" description="F-box" evidence="2">
    <location>
        <begin position="125"/>
        <end position="162"/>
    </location>
</feature>